<organism evidence="2 3">
    <name type="scientific">Shewanella corallii</name>
    <dbReference type="NCBI Taxonomy" id="560080"/>
    <lineage>
        <taxon>Bacteria</taxon>
        <taxon>Pseudomonadati</taxon>
        <taxon>Pseudomonadota</taxon>
        <taxon>Gammaproteobacteria</taxon>
        <taxon>Alteromonadales</taxon>
        <taxon>Shewanellaceae</taxon>
        <taxon>Shewanella</taxon>
    </lineage>
</organism>
<name>A0ABT0N9G8_9GAMM</name>
<reference evidence="2 3" key="1">
    <citation type="submission" date="2022-01" db="EMBL/GenBank/DDBJ databases">
        <title>Whole genome-based taxonomy of the Shewanellaceae.</title>
        <authorList>
            <person name="Martin-Rodriguez A.J."/>
        </authorList>
    </citation>
    <scope>NUCLEOTIDE SEQUENCE [LARGE SCALE GENOMIC DNA]</scope>
    <source>
        <strain evidence="2 3">DSM 21332</strain>
    </source>
</reference>
<keyword evidence="3" id="KW-1185">Reference proteome</keyword>
<evidence type="ECO:0000313" key="2">
    <source>
        <dbReference type="EMBL" id="MCL2915002.1"/>
    </source>
</evidence>
<sequence>MNSNHKQSKGNITNTTDIESKDMETRDKLTLIEDALIESVSGGREGESGLCIPVQFCEVDPPKHPGE</sequence>
<protein>
    <submittedName>
        <fullName evidence="2">Uncharacterized protein</fullName>
    </submittedName>
</protein>
<proteinExistence type="predicted"/>
<dbReference type="Proteomes" id="UP001202831">
    <property type="component" value="Unassembled WGS sequence"/>
</dbReference>
<dbReference type="RefSeq" id="WP_115136740.1">
    <property type="nucleotide sequence ID" value="NZ_JAKIKT010000005.1"/>
</dbReference>
<comment type="caution">
    <text evidence="2">The sequence shown here is derived from an EMBL/GenBank/DDBJ whole genome shotgun (WGS) entry which is preliminary data.</text>
</comment>
<feature type="region of interest" description="Disordered" evidence="1">
    <location>
        <begin position="1"/>
        <end position="21"/>
    </location>
</feature>
<evidence type="ECO:0000313" key="3">
    <source>
        <dbReference type="Proteomes" id="UP001202831"/>
    </source>
</evidence>
<gene>
    <name evidence="2" type="ORF">L2725_14675</name>
</gene>
<accession>A0ABT0N9G8</accession>
<dbReference type="EMBL" id="JAKIKT010000005">
    <property type="protein sequence ID" value="MCL2915002.1"/>
    <property type="molecule type" value="Genomic_DNA"/>
</dbReference>
<feature type="compositionally biased region" description="Polar residues" evidence="1">
    <location>
        <begin position="1"/>
        <end position="17"/>
    </location>
</feature>
<evidence type="ECO:0000256" key="1">
    <source>
        <dbReference type="SAM" id="MobiDB-lite"/>
    </source>
</evidence>